<dbReference type="Proteomes" id="UP000092650">
    <property type="component" value="Chromosome"/>
</dbReference>
<accession>A0A1C7ECM8</accession>
<keyword evidence="1" id="KW-0863">Zinc-finger</keyword>
<name>A0A1C7ECM8_9BACL</name>
<dbReference type="EMBL" id="CP016539">
    <property type="protein sequence ID" value="ANU21436.1"/>
    <property type="molecule type" value="Genomic_DNA"/>
</dbReference>
<feature type="domain" description="SWIM-type" evidence="2">
    <location>
        <begin position="48"/>
        <end position="86"/>
    </location>
</feature>
<sequence length="552" mass="63766">MNLSKLEMYVPSKLYKRGLDYFERGFVEQLTEDAPNRWHALVSGTQNYEVSINLKKGGTIVGSYCTCPFESDSLCKHEVAVCLAIGEYKAVNGAAAVDVASQLKSLKKAQLLEILEELVEHQSSVHHYLTEKFSETGDMDEEKARQLIRIAAYRAVRNGFIEWDRTDQALEGVEEVLEFLDGLDLQQDAEQIIRLSLIVIRECTGMLQIADDSSGEISSAIYESLEKIDEALRDWPGEVDEAAVDRMLELLYPHILFGLEQDITDTPNDLVESVLRWNEKGEFGDKLYNFIEKLIASKEMKSKTYHYLEERFRVYQLWVLQRDSGQHAVEAFYAKHHRYPAIRKAQVLQALRASEFEKALKLCEESEKLDEDFTGLLHEWEKLRFKAYEGMGNTAEMIDLSAKFTLDGEEEYYHKLKSMVDAEQWPNKLEALLAEMKNHPRSRPLYLGILIEEKRMEDLLEYCRRDISAIEQLYPHLLADHPHEVNEIYSAYIYRQIDGASNRKAYWTACQKIKSFKHALSTQAASRLVEEIKFMYPKRPALLDEVGKVKLE</sequence>
<dbReference type="OrthoDB" id="26424at2"/>
<dbReference type="PROSITE" id="PS50966">
    <property type="entry name" value="ZF_SWIM"/>
    <property type="match status" value="1"/>
</dbReference>
<gene>
    <name evidence="3" type="ORF">BBI15_15245</name>
</gene>
<dbReference type="Pfam" id="PF04434">
    <property type="entry name" value="SWIM"/>
    <property type="match status" value="1"/>
</dbReference>
<organism evidence="3 4">
    <name type="scientific">Planococcus plakortidis</name>
    <dbReference type="NCBI Taxonomy" id="1038856"/>
    <lineage>
        <taxon>Bacteria</taxon>
        <taxon>Bacillati</taxon>
        <taxon>Bacillota</taxon>
        <taxon>Bacilli</taxon>
        <taxon>Bacillales</taxon>
        <taxon>Caryophanaceae</taxon>
        <taxon>Planococcus</taxon>
    </lineage>
</organism>
<dbReference type="InterPro" id="IPR007527">
    <property type="entry name" value="Znf_SWIM"/>
</dbReference>
<evidence type="ECO:0000313" key="3">
    <source>
        <dbReference type="EMBL" id="ANU21436.1"/>
    </source>
</evidence>
<evidence type="ECO:0000256" key="1">
    <source>
        <dbReference type="PROSITE-ProRule" id="PRU00325"/>
    </source>
</evidence>
<dbReference type="RefSeq" id="WP_068872276.1">
    <property type="nucleotide sequence ID" value="NZ_CP016539.2"/>
</dbReference>
<keyword evidence="4" id="KW-1185">Reference proteome</keyword>
<dbReference type="KEGG" id="ppla:BBI15_15245"/>
<reference evidence="3" key="1">
    <citation type="submission" date="2016-10" db="EMBL/GenBank/DDBJ databases">
        <authorList>
            <person name="See-Too W.S."/>
        </authorList>
    </citation>
    <scope>NUCLEOTIDE SEQUENCE [LARGE SCALE GENOMIC DNA]</scope>
    <source>
        <strain evidence="3">DSM 23997</strain>
    </source>
</reference>
<protein>
    <recommendedName>
        <fullName evidence="2">SWIM-type domain-containing protein</fullName>
    </recommendedName>
</protein>
<proteinExistence type="predicted"/>
<dbReference type="AlphaFoldDB" id="A0A1C7ECM8"/>
<evidence type="ECO:0000313" key="4">
    <source>
        <dbReference type="Proteomes" id="UP000092650"/>
    </source>
</evidence>
<evidence type="ECO:0000259" key="2">
    <source>
        <dbReference type="PROSITE" id="PS50966"/>
    </source>
</evidence>
<keyword evidence="1" id="KW-0862">Zinc</keyword>
<dbReference type="GO" id="GO:0008270">
    <property type="term" value="F:zinc ion binding"/>
    <property type="evidence" value="ECO:0007669"/>
    <property type="project" value="UniProtKB-KW"/>
</dbReference>
<keyword evidence="1" id="KW-0479">Metal-binding</keyword>